<reference evidence="2 3" key="1">
    <citation type="journal article" date="2011" name="PLoS Pathog.">
        <title>Endophytic Life Strategies Decoded by Genome and Transcriptome Analyses of the Mutualistic Root Symbiont Piriformospora indica.</title>
        <authorList>
            <person name="Zuccaro A."/>
            <person name="Lahrmann U."/>
            <person name="Guldener U."/>
            <person name="Langen G."/>
            <person name="Pfiffi S."/>
            <person name="Biedenkopf D."/>
            <person name="Wong P."/>
            <person name="Samans B."/>
            <person name="Grimm C."/>
            <person name="Basiewicz M."/>
            <person name="Murat C."/>
            <person name="Martin F."/>
            <person name="Kogel K.H."/>
        </authorList>
    </citation>
    <scope>NUCLEOTIDE SEQUENCE [LARGE SCALE GENOMIC DNA]</scope>
    <source>
        <strain evidence="2 3">DSM 11827</strain>
    </source>
</reference>
<feature type="signal peptide" evidence="1">
    <location>
        <begin position="1"/>
        <end position="18"/>
    </location>
</feature>
<name>G4TQ78_SERID</name>
<accession>G4TQ78</accession>
<keyword evidence="3" id="KW-1185">Reference proteome</keyword>
<dbReference type="HOGENOM" id="CLU_1070039_0_0_1"/>
<dbReference type="EMBL" id="CAFZ01000228">
    <property type="protein sequence ID" value="CCA73471.1"/>
    <property type="molecule type" value="Genomic_DNA"/>
</dbReference>
<organism evidence="2 3">
    <name type="scientific">Serendipita indica (strain DSM 11827)</name>
    <name type="common">Root endophyte fungus</name>
    <name type="synonym">Piriformospora indica</name>
    <dbReference type="NCBI Taxonomy" id="1109443"/>
    <lineage>
        <taxon>Eukaryota</taxon>
        <taxon>Fungi</taxon>
        <taxon>Dikarya</taxon>
        <taxon>Basidiomycota</taxon>
        <taxon>Agaricomycotina</taxon>
        <taxon>Agaricomycetes</taxon>
        <taxon>Sebacinales</taxon>
        <taxon>Serendipitaceae</taxon>
        <taxon>Serendipita</taxon>
    </lineage>
</organism>
<evidence type="ECO:0000256" key="1">
    <source>
        <dbReference type="SAM" id="SignalP"/>
    </source>
</evidence>
<dbReference type="InParanoid" id="G4TQ78"/>
<comment type="caution">
    <text evidence="2">The sequence shown here is derived from an EMBL/GenBank/DDBJ whole genome shotgun (WGS) entry which is preliminary data.</text>
</comment>
<dbReference type="Proteomes" id="UP000007148">
    <property type="component" value="Unassembled WGS sequence"/>
</dbReference>
<proteinExistence type="predicted"/>
<feature type="chain" id="PRO_5003468707" evidence="1">
    <location>
        <begin position="19"/>
        <end position="260"/>
    </location>
</feature>
<sequence length="260" mass="25986">MRAFGILAAFAAISTVLAAPFPAPPSRNGLAVRHDDLVSADRAVSVPSVEVDAEVEVTRRHDNAVAVNACVAGVVVSLKVDVDALITQIKAILDDTTSDVTTIVAKVLPLLNKLVSDITTATAKAGLNAVGNVFGIVGSVPSTVNNVAGTATSTVNGVVGAATSTANGVVNVANLTIQDVAGILKVIETDIVDILTKVATLIGNTDPAAAAVIQTVIAVLNLLTTTLGGLVGDLTPLLTPITDLVGPILAALGINLAGAN</sequence>
<dbReference type="AlphaFoldDB" id="G4TQ78"/>
<keyword evidence="1" id="KW-0732">Signal</keyword>
<gene>
    <name evidence="2" type="ORF">PIIN_07425</name>
</gene>
<evidence type="ECO:0000313" key="3">
    <source>
        <dbReference type="Proteomes" id="UP000007148"/>
    </source>
</evidence>
<evidence type="ECO:0000313" key="2">
    <source>
        <dbReference type="EMBL" id="CCA73471.1"/>
    </source>
</evidence>
<protein>
    <submittedName>
        <fullName evidence="2">Uncharacterized protein</fullName>
    </submittedName>
</protein>